<dbReference type="Pfam" id="PF02012">
    <property type="entry name" value="BNR"/>
    <property type="match status" value="1"/>
</dbReference>
<dbReference type="Gene3D" id="2.130.10.10">
    <property type="entry name" value="YVTN repeat-like/Quinoprotein amine dehydrogenase"/>
    <property type="match status" value="3"/>
</dbReference>
<keyword evidence="5" id="KW-1185">Reference proteome</keyword>
<organism evidence="4 5">
    <name type="scientific">Neolewinella antarctica</name>
    <dbReference type="NCBI Taxonomy" id="442734"/>
    <lineage>
        <taxon>Bacteria</taxon>
        <taxon>Pseudomonadati</taxon>
        <taxon>Bacteroidota</taxon>
        <taxon>Saprospiria</taxon>
        <taxon>Saprospirales</taxon>
        <taxon>Lewinellaceae</taxon>
        <taxon>Neolewinella</taxon>
    </lineage>
</organism>
<evidence type="ECO:0000256" key="1">
    <source>
        <dbReference type="ARBA" id="ARBA00022737"/>
    </source>
</evidence>
<evidence type="ECO:0000259" key="3">
    <source>
        <dbReference type="Pfam" id="PF15902"/>
    </source>
</evidence>
<name>A0ABX0XC32_9BACT</name>
<dbReference type="InterPro" id="IPR015943">
    <property type="entry name" value="WD40/YVTN_repeat-like_dom_sf"/>
</dbReference>
<dbReference type="Pfam" id="PF15902">
    <property type="entry name" value="Sortilin-Vps10"/>
    <property type="match status" value="1"/>
</dbReference>
<dbReference type="RefSeq" id="WP_168037589.1">
    <property type="nucleotide sequence ID" value="NZ_JAATJH010000003.1"/>
</dbReference>
<proteinExistence type="predicted"/>
<keyword evidence="1" id="KW-0677">Repeat</keyword>
<dbReference type="PANTHER" id="PTHR43739:SF5">
    <property type="entry name" value="EXO-ALPHA-SIALIDASE"/>
    <property type="match status" value="1"/>
</dbReference>
<evidence type="ECO:0000256" key="2">
    <source>
        <dbReference type="SAM" id="SignalP"/>
    </source>
</evidence>
<evidence type="ECO:0000313" key="5">
    <source>
        <dbReference type="Proteomes" id="UP000770785"/>
    </source>
</evidence>
<dbReference type="InterPro" id="IPR036278">
    <property type="entry name" value="Sialidase_sf"/>
</dbReference>
<dbReference type="Proteomes" id="UP000770785">
    <property type="component" value="Unassembled WGS sequence"/>
</dbReference>
<gene>
    <name evidence="4" type="ORF">GGR27_002341</name>
</gene>
<dbReference type="CDD" id="cd15482">
    <property type="entry name" value="Sialidase_non-viral"/>
    <property type="match status" value="1"/>
</dbReference>
<feature type="chain" id="PRO_5047544013" evidence="2">
    <location>
        <begin position="21"/>
        <end position="1034"/>
    </location>
</feature>
<dbReference type="InterPro" id="IPR052025">
    <property type="entry name" value="Xyloglucanase_GH74"/>
</dbReference>
<dbReference type="InterPro" id="IPR031778">
    <property type="entry name" value="Sortilin_N"/>
</dbReference>
<protein>
    <submittedName>
        <fullName evidence="4">Photosystem II stability/assembly factor-like uncharacterized protein</fullName>
    </submittedName>
</protein>
<dbReference type="EMBL" id="JAATJH010000003">
    <property type="protein sequence ID" value="NJC26831.1"/>
    <property type="molecule type" value="Genomic_DNA"/>
</dbReference>
<sequence length="1034" mass="114755">MRHLLIFLAFTSLLCTGVRAQESDADLSLTSSLEFRNIGPFRGGRSCAVTGVAGQPNLYYFGAAGGGVWKTKDGGQTWVNVSDGFFGGSIGAIAVAESNPNVLYVGGGEKTVRGNVSYGYGVWKSIDAGKTWQQVGLENSRHIGRIRVDKNDPNLVYAAVMGDLYKDSEERGVYRSKDGGKNWERVLFPSAAAGAVDLSIDAANPRVMFASTWKIRRTPYSLESGGEGSGLWKSVDGGDTWKDISTNKGLPKGIWGINAVAISPVDGERIYALIENENGGVFVSNDGGKTWEKRSEERSLRQRAWYYTRIYADPVDVDGVYVMNVNYHHSLDGGKTFESSRAPHGDHHDLWIAPEDPERMIIGDDGGAQVSFDRGDNWSTYENQPTAQFYRVTTDNHFPYRIYGAQQDNSTVRIPHRTDGGTIGESDWESTAGGESAHIAPDPNNADIVYGGSYDGFFTRYDHETGQVRAINVWPDNPMGHGAEGMKYRFQWNFPIFFGTDGETLYTTSQHVHRSTDDGETWEIISPDLTRNEAEKLGPSGGPITKDNTSVEYYATIFAATESHREAGLMWAASDDGLVHVKADGQDDWDDVTPPNAPKYIMWNSIDVDDSQDGGAFLAGTSYKSGDYTPYLFRTADYGKSWSRIDAGIPRDEFTRVVRQYRKSPNILFAGTEKGLYVSYDTGRSWESFQQNLPIVPITDLTIKDDNLIIATQGRSFWILDDLTVLTQLKDVADDQTYHLFAPASAWRMDGSTRESRTEGQNHPGGVNFHLWLSEEVAQDTNEYFLRIEKDAEVIREWTTKDDDNKLELEPGGQTINWDLQYPLGTKVPGMILWWAGTGGPLAMPSIYTVYFGTEGDQQSRKFVVKADPRVTASEDDQLAQFNFMKDVQDKVSEAHQTILDLRKVREQIKSFQDRLPENASPELKMYGDSIIKSLTGVEETLYQTKNQSGQDPLNYPIRLTNKLAHLNSLAGIGTFKPTASSYAVKAEMTAAIDAELDKYRAVVLDRVPAYNRMILAEGVQVIAVPVGEGDARK</sequence>
<dbReference type="SUPFAM" id="SSF50939">
    <property type="entry name" value="Sialidases"/>
    <property type="match status" value="1"/>
</dbReference>
<dbReference type="PANTHER" id="PTHR43739">
    <property type="entry name" value="XYLOGLUCANASE (EUROFUNG)"/>
    <property type="match status" value="1"/>
</dbReference>
<accession>A0ABX0XC32</accession>
<feature type="signal peptide" evidence="2">
    <location>
        <begin position="1"/>
        <end position="20"/>
    </location>
</feature>
<reference evidence="4 5" key="1">
    <citation type="submission" date="2020-03" db="EMBL/GenBank/DDBJ databases">
        <title>Genomic Encyclopedia of Type Strains, Phase IV (KMG-IV): sequencing the most valuable type-strain genomes for metagenomic binning, comparative biology and taxonomic classification.</title>
        <authorList>
            <person name="Goeker M."/>
        </authorList>
    </citation>
    <scope>NUCLEOTIDE SEQUENCE [LARGE SCALE GENOMIC DNA]</scope>
    <source>
        <strain evidence="4 5">DSM 105096</strain>
    </source>
</reference>
<feature type="domain" description="Sortilin N-terminal" evidence="3">
    <location>
        <begin position="122"/>
        <end position="247"/>
    </location>
</feature>
<evidence type="ECO:0000313" key="4">
    <source>
        <dbReference type="EMBL" id="NJC26831.1"/>
    </source>
</evidence>
<dbReference type="SUPFAM" id="SSF110296">
    <property type="entry name" value="Oligoxyloglucan reducing end-specific cellobiohydrolase"/>
    <property type="match status" value="1"/>
</dbReference>
<comment type="caution">
    <text evidence="4">The sequence shown here is derived from an EMBL/GenBank/DDBJ whole genome shotgun (WGS) entry which is preliminary data.</text>
</comment>
<keyword evidence="2" id="KW-0732">Signal</keyword>
<dbReference type="InterPro" id="IPR002860">
    <property type="entry name" value="BNR_rpt"/>
</dbReference>